<evidence type="ECO:0000313" key="2">
    <source>
        <dbReference type="EMBL" id="ANZ77094.1"/>
    </source>
</evidence>
<dbReference type="GO" id="GO:0070628">
    <property type="term" value="F:proteasome binding"/>
    <property type="evidence" value="ECO:0007669"/>
    <property type="project" value="InterPro"/>
</dbReference>
<evidence type="ECO:0000313" key="3">
    <source>
        <dbReference type="Proteomes" id="UP000094565"/>
    </source>
</evidence>
<dbReference type="AlphaFoldDB" id="A0A1B2JGA5"/>
<accession>A0A1B2JGA5</accession>
<proteinExistence type="predicted"/>
<dbReference type="GO" id="GO:0043248">
    <property type="term" value="P:proteasome assembly"/>
    <property type="evidence" value="ECO:0007669"/>
    <property type="project" value="TreeGrafter"/>
</dbReference>
<evidence type="ECO:0000256" key="1">
    <source>
        <dbReference type="SAM" id="Coils"/>
    </source>
</evidence>
<sequence>MAGNLKDILSLSRKTARNLKQALDELAEQVINHQRRRPALVRVPINNNLRRKSQQSFLNRRSFHLWTNKYNPCFWRGGRSNVLDQLNREALRYRSSFAKPGFYPSGLYQSTFPQRGSRMFSTSAYSCQQEAVKNLTSAVRALLQSGANFGSQMKHGSQRKKHCPKFYRRLTSTAAARCNKSVDKAPSGLVEGSAVVFSLERQSHNAELEGILDQETSTILEEEMVQHERHLAVIREEIQRISENLGSLPLIMSGHKIEVFFPNCDTVKCEQLMRDLAITKGVVRRHDSTAGYANSKSYIPEDYSYCSSSSSQNPLSSTSSKSFDRVSLDYISTRSTSDQTTGSEYTSLSQQYHLVSNYNPVLSSAPGSSRVLELNTPESTMEGSTNLEYLTRDDVLLLNV</sequence>
<dbReference type="PANTHER" id="PTHR42342:SF1">
    <property type="entry name" value="STATIONARY PHASE PROTEIN 5"/>
    <property type="match status" value="1"/>
</dbReference>
<gene>
    <name evidence="2" type="primary">SPG5</name>
    <name evidence="2" type="ORF">ATY40_BA7504281</name>
</gene>
<dbReference type="Proteomes" id="UP000094565">
    <property type="component" value="Chromosome 3"/>
</dbReference>
<feature type="coiled-coil region" evidence="1">
    <location>
        <begin position="9"/>
        <end position="36"/>
    </location>
</feature>
<dbReference type="InterPro" id="IPR038816">
    <property type="entry name" value="Stationary_phase_5"/>
</dbReference>
<keyword evidence="1" id="KW-0175">Coiled coil</keyword>
<organism evidence="2 3">
    <name type="scientific">Komagataella pastoris</name>
    <name type="common">Yeast</name>
    <name type="synonym">Pichia pastoris</name>
    <dbReference type="NCBI Taxonomy" id="4922"/>
    <lineage>
        <taxon>Eukaryota</taxon>
        <taxon>Fungi</taxon>
        <taxon>Dikarya</taxon>
        <taxon>Ascomycota</taxon>
        <taxon>Saccharomycotina</taxon>
        <taxon>Pichiomycetes</taxon>
        <taxon>Pichiales</taxon>
        <taxon>Pichiaceae</taxon>
        <taxon>Komagataella</taxon>
    </lineage>
</organism>
<keyword evidence="3" id="KW-1185">Reference proteome</keyword>
<reference evidence="2 3" key="1">
    <citation type="submission" date="2016-02" db="EMBL/GenBank/DDBJ databases">
        <title>Comparative genomic and transcriptomic foundation for Pichia pastoris.</title>
        <authorList>
            <person name="Love K.R."/>
            <person name="Shah K.A."/>
            <person name="Whittaker C.A."/>
            <person name="Wu J."/>
            <person name="Bartlett M.C."/>
            <person name="Ma D."/>
            <person name="Leeson R.L."/>
            <person name="Priest M."/>
            <person name="Young S.K."/>
            <person name="Love J.C."/>
        </authorList>
    </citation>
    <scope>NUCLEOTIDE SEQUENCE [LARGE SCALE GENOMIC DNA]</scope>
    <source>
        <strain evidence="2 3">ATCC 28485</strain>
    </source>
</reference>
<dbReference type="OrthoDB" id="416253at2759"/>
<dbReference type="PANTHER" id="PTHR42342">
    <property type="entry name" value="STATIONARY PHASE PROTEIN 5"/>
    <property type="match status" value="1"/>
</dbReference>
<name>A0A1B2JGA5_PICPA</name>
<dbReference type="EMBL" id="CP014586">
    <property type="protein sequence ID" value="ANZ77094.1"/>
    <property type="molecule type" value="Genomic_DNA"/>
</dbReference>
<protein>
    <submittedName>
        <fullName evidence="2">BA75_04281T0</fullName>
    </submittedName>
</protein>